<keyword evidence="3" id="KW-1003">Cell membrane</keyword>
<feature type="transmembrane region" description="Helical" evidence="7">
    <location>
        <begin position="177"/>
        <end position="201"/>
    </location>
</feature>
<sequence length="316" mass="35046">MTIKSERVRSVSLTPASLGRRRGGAAARRDGIWPWLFVGPLLCGVGMFYIWPILQTAFYSFTTSGVFGGFTWSGTANYAELFADPKLYQALANTLVYTVIVLLGIPLAVWLASLLNTPGLRFAAFYRVLFFLPYIAMPTAVALVWRIIFNGDFGILNHALALVGIKGPYWISTPGFALLAVSIVGLWSSIGFAIIILSAGLKNIPVELYEAAELDGASRSRQFRSVTVPLLTPSIFFVFIITIISSFQLFDLLYALLGSKNPVLPQTMSLVFYFYSQGFVSNNKGYAAAIAMFIFVLIGLVTIWQFRLQRRWVRND</sequence>
<evidence type="ECO:0000256" key="7">
    <source>
        <dbReference type="RuleBase" id="RU363032"/>
    </source>
</evidence>
<feature type="transmembrane region" description="Helical" evidence="7">
    <location>
        <begin position="286"/>
        <end position="306"/>
    </location>
</feature>
<evidence type="ECO:0000256" key="1">
    <source>
        <dbReference type="ARBA" id="ARBA00004651"/>
    </source>
</evidence>
<feature type="transmembrane region" description="Helical" evidence="7">
    <location>
        <begin position="124"/>
        <end position="148"/>
    </location>
</feature>
<comment type="subcellular location">
    <subcellularLocation>
        <location evidence="1 7">Cell membrane</location>
        <topology evidence="1 7">Multi-pass membrane protein</topology>
    </subcellularLocation>
</comment>
<dbReference type="Proteomes" id="UP001596039">
    <property type="component" value="Unassembled WGS sequence"/>
</dbReference>
<proteinExistence type="inferred from homology"/>
<feature type="domain" description="ABC transmembrane type-1" evidence="8">
    <location>
        <begin position="90"/>
        <end position="305"/>
    </location>
</feature>
<feature type="transmembrane region" description="Helical" evidence="7">
    <location>
        <begin position="32"/>
        <end position="51"/>
    </location>
</feature>
<dbReference type="CDD" id="cd06261">
    <property type="entry name" value="TM_PBP2"/>
    <property type="match status" value="1"/>
</dbReference>
<organism evidence="9 10">
    <name type="scientific">Lysinimonas soli</name>
    <dbReference type="NCBI Taxonomy" id="1074233"/>
    <lineage>
        <taxon>Bacteria</taxon>
        <taxon>Bacillati</taxon>
        <taxon>Actinomycetota</taxon>
        <taxon>Actinomycetes</taxon>
        <taxon>Micrococcales</taxon>
        <taxon>Microbacteriaceae</taxon>
        <taxon>Lysinimonas</taxon>
    </lineage>
</organism>
<comment type="similarity">
    <text evidence="7">Belongs to the binding-protein-dependent transport system permease family.</text>
</comment>
<accession>A0ABW0NL37</accession>
<dbReference type="RefSeq" id="WP_386738291.1">
    <property type="nucleotide sequence ID" value="NZ_JBHSMG010000001.1"/>
</dbReference>
<dbReference type="InterPro" id="IPR000515">
    <property type="entry name" value="MetI-like"/>
</dbReference>
<keyword evidence="2 7" id="KW-0813">Transport</keyword>
<name>A0ABW0NL37_9MICO</name>
<evidence type="ECO:0000313" key="10">
    <source>
        <dbReference type="Proteomes" id="UP001596039"/>
    </source>
</evidence>
<dbReference type="PANTHER" id="PTHR30193">
    <property type="entry name" value="ABC TRANSPORTER PERMEASE PROTEIN"/>
    <property type="match status" value="1"/>
</dbReference>
<protein>
    <submittedName>
        <fullName evidence="9">Carbohydrate ABC transporter permease</fullName>
    </submittedName>
</protein>
<reference evidence="10" key="1">
    <citation type="journal article" date="2019" name="Int. J. Syst. Evol. Microbiol.">
        <title>The Global Catalogue of Microorganisms (GCM) 10K type strain sequencing project: providing services to taxonomists for standard genome sequencing and annotation.</title>
        <authorList>
            <consortium name="The Broad Institute Genomics Platform"/>
            <consortium name="The Broad Institute Genome Sequencing Center for Infectious Disease"/>
            <person name="Wu L."/>
            <person name="Ma J."/>
        </authorList>
    </citation>
    <scope>NUCLEOTIDE SEQUENCE [LARGE SCALE GENOMIC DNA]</scope>
    <source>
        <strain evidence="10">CGMCC 4.6997</strain>
    </source>
</reference>
<keyword evidence="5 7" id="KW-1133">Transmembrane helix</keyword>
<dbReference type="SUPFAM" id="SSF161098">
    <property type="entry name" value="MetI-like"/>
    <property type="match status" value="1"/>
</dbReference>
<dbReference type="Pfam" id="PF00528">
    <property type="entry name" value="BPD_transp_1"/>
    <property type="match status" value="1"/>
</dbReference>
<feature type="transmembrane region" description="Helical" evidence="7">
    <location>
        <begin position="228"/>
        <end position="250"/>
    </location>
</feature>
<evidence type="ECO:0000259" key="8">
    <source>
        <dbReference type="PROSITE" id="PS50928"/>
    </source>
</evidence>
<dbReference type="PANTHER" id="PTHR30193:SF37">
    <property type="entry name" value="INNER MEMBRANE ABC TRANSPORTER PERMEASE PROTEIN YCJO"/>
    <property type="match status" value="1"/>
</dbReference>
<evidence type="ECO:0000256" key="6">
    <source>
        <dbReference type="ARBA" id="ARBA00023136"/>
    </source>
</evidence>
<feature type="transmembrane region" description="Helical" evidence="7">
    <location>
        <begin position="91"/>
        <end position="112"/>
    </location>
</feature>
<keyword evidence="6 7" id="KW-0472">Membrane</keyword>
<evidence type="ECO:0000256" key="3">
    <source>
        <dbReference type="ARBA" id="ARBA00022475"/>
    </source>
</evidence>
<evidence type="ECO:0000313" key="9">
    <source>
        <dbReference type="EMBL" id="MFC5500696.1"/>
    </source>
</evidence>
<keyword evidence="4 7" id="KW-0812">Transmembrane</keyword>
<dbReference type="Gene3D" id="1.10.3720.10">
    <property type="entry name" value="MetI-like"/>
    <property type="match status" value="1"/>
</dbReference>
<evidence type="ECO:0000256" key="5">
    <source>
        <dbReference type="ARBA" id="ARBA00022989"/>
    </source>
</evidence>
<gene>
    <name evidence="9" type="ORF">ACFPJ4_00425</name>
</gene>
<comment type="caution">
    <text evidence="9">The sequence shown here is derived from an EMBL/GenBank/DDBJ whole genome shotgun (WGS) entry which is preliminary data.</text>
</comment>
<dbReference type="InterPro" id="IPR051393">
    <property type="entry name" value="ABC_transporter_permease"/>
</dbReference>
<dbReference type="InterPro" id="IPR035906">
    <property type="entry name" value="MetI-like_sf"/>
</dbReference>
<dbReference type="EMBL" id="JBHSMG010000001">
    <property type="protein sequence ID" value="MFC5500696.1"/>
    <property type="molecule type" value="Genomic_DNA"/>
</dbReference>
<evidence type="ECO:0000256" key="4">
    <source>
        <dbReference type="ARBA" id="ARBA00022692"/>
    </source>
</evidence>
<dbReference type="PROSITE" id="PS50928">
    <property type="entry name" value="ABC_TM1"/>
    <property type="match status" value="1"/>
</dbReference>
<keyword evidence="10" id="KW-1185">Reference proteome</keyword>
<evidence type="ECO:0000256" key="2">
    <source>
        <dbReference type="ARBA" id="ARBA00022448"/>
    </source>
</evidence>